<feature type="compositionally biased region" description="Pro residues" evidence="1">
    <location>
        <begin position="80"/>
        <end position="93"/>
    </location>
</feature>
<feature type="region of interest" description="Disordered" evidence="1">
    <location>
        <begin position="80"/>
        <end position="104"/>
    </location>
</feature>
<dbReference type="Proteomes" id="UP000637267">
    <property type="component" value="Unassembled WGS sequence"/>
</dbReference>
<reference evidence="3" key="1">
    <citation type="journal article" date="2019" name="Int. J. Syst. Evol. Microbiol.">
        <title>The Global Catalogue of Microorganisms (GCM) 10K type strain sequencing project: providing services to taxonomists for standard genome sequencing and annotation.</title>
        <authorList>
            <consortium name="The Broad Institute Genomics Platform"/>
            <consortium name="The Broad Institute Genome Sequencing Center for Infectious Disease"/>
            <person name="Wu L."/>
            <person name="Ma J."/>
        </authorList>
    </citation>
    <scope>NUCLEOTIDE SEQUENCE [LARGE SCALE GENOMIC DNA]</scope>
    <source>
        <strain evidence="3">CGMCC 1.8859</strain>
    </source>
</reference>
<dbReference type="EMBL" id="BMLX01000002">
    <property type="protein sequence ID" value="GGP21389.1"/>
    <property type="molecule type" value="Genomic_DNA"/>
</dbReference>
<protein>
    <submittedName>
        <fullName evidence="2">Uncharacterized protein</fullName>
    </submittedName>
</protein>
<evidence type="ECO:0000313" key="2">
    <source>
        <dbReference type="EMBL" id="GGP21389.1"/>
    </source>
</evidence>
<sequence length="104" mass="11422">MGDGRLLNMINAGSCNFVIPAQAGIQWGARCVDDGTKDTEKGLPGYAHLRRACWIPACAGMTSQRLAYHFAPNLHIPRPRLTPHPSPLTPHPSPLTHYVLKSKR</sequence>
<name>A0ABQ2P9F2_9NEIS</name>
<accession>A0ABQ2P9F2</accession>
<keyword evidence="3" id="KW-1185">Reference proteome</keyword>
<gene>
    <name evidence="2" type="ORF">GCM10010970_20230</name>
</gene>
<comment type="caution">
    <text evidence="2">The sequence shown here is derived from an EMBL/GenBank/DDBJ whole genome shotgun (WGS) entry which is preliminary data.</text>
</comment>
<evidence type="ECO:0000256" key="1">
    <source>
        <dbReference type="SAM" id="MobiDB-lite"/>
    </source>
</evidence>
<proteinExistence type="predicted"/>
<organism evidence="2 3">
    <name type="scientific">Silvimonas iriomotensis</name>
    <dbReference type="NCBI Taxonomy" id="449662"/>
    <lineage>
        <taxon>Bacteria</taxon>
        <taxon>Pseudomonadati</taxon>
        <taxon>Pseudomonadota</taxon>
        <taxon>Betaproteobacteria</taxon>
        <taxon>Neisseriales</taxon>
        <taxon>Chitinibacteraceae</taxon>
        <taxon>Silvimonas</taxon>
    </lineage>
</organism>
<evidence type="ECO:0000313" key="3">
    <source>
        <dbReference type="Proteomes" id="UP000637267"/>
    </source>
</evidence>